<dbReference type="EMBL" id="CP016616">
    <property type="protein sequence ID" value="ANY80756.1"/>
    <property type="molecule type" value="Genomic_DNA"/>
</dbReference>
<name>A0A1B2EL97_9HYPH</name>
<accession>A0A1B2EL97</accession>
<evidence type="ECO:0000313" key="1">
    <source>
        <dbReference type="EMBL" id="ANY80756.1"/>
    </source>
</evidence>
<gene>
    <name evidence="1" type="ORF">BB934_23070</name>
</gene>
<reference evidence="1" key="1">
    <citation type="submission" date="2016-07" db="EMBL/GenBank/DDBJ databases">
        <title>Microvirga ossetica sp. nov. a new species of rhizobia isolated from root nodules of the legume species Vicia alpestris Steven originated from North Ossetia region in the Caucasus.</title>
        <authorList>
            <person name="Safronova V.I."/>
            <person name="Kuznetsova I.G."/>
            <person name="Sazanova A.L."/>
            <person name="Belimov A."/>
            <person name="Andronov E."/>
            <person name="Osledkin Y.S."/>
            <person name="Onishchuk O.P."/>
            <person name="Kurchak O.N."/>
            <person name="Shaposhnikov A.I."/>
            <person name="Willems A."/>
            <person name="Tikhonovich I.A."/>
        </authorList>
    </citation>
    <scope>NUCLEOTIDE SEQUENCE [LARGE SCALE GENOMIC DNA]</scope>
    <source>
        <strain evidence="1">V5/3M</strain>
    </source>
</reference>
<dbReference type="AlphaFoldDB" id="A0A1B2EL97"/>
<dbReference type="KEGG" id="moc:BB934_23070"/>
<protein>
    <submittedName>
        <fullName evidence="1">Uncharacterized protein</fullName>
    </submittedName>
</protein>
<organism evidence="1">
    <name type="scientific">Microvirga ossetica</name>
    <dbReference type="NCBI Taxonomy" id="1882682"/>
    <lineage>
        <taxon>Bacteria</taxon>
        <taxon>Pseudomonadati</taxon>
        <taxon>Pseudomonadota</taxon>
        <taxon>Alphaproteobacteria</taxon>
        <taxon>Hyphomicrobiales</taxon>
        <taxon>Methylobacteriaceae</taxon>
        <taxon>Microvirga</taxon>
    </lineage>
</organism>
<proteinExistence type="predicted"/>
<sequence length="98" mass="11167">MDGNFAQLARHPALLKLPPGQVIHEAGETLRYPYFPHDGRKRRKIRRDGRLRMRHTFGLVSALVSSKSIGRYIVQISGNASRIEPNRMHEAGHGLRML</sequence>